<dbReference type="GO" id="GO:0003700">
    <property type="term" value="F:DNA-binding transcription factor activity"/>
    <property type="evidence" value="ECO:0007669"/>
    <property type="project" value="InterPro"/>
</dbReference>
<name>A0A0P8A9V6_9EURY</name>
<dbReference type="InterPro" id="IPR001845">
    <property type="entry name" value="HTH_ArsR_DNA-bd_dom"/>
</dbReference>
<proteinExistence type="predicted"/>
<evidence type="ECO:0000259" key="1">
    <source>
        <dbReference type="SMART" id="SM00418"/>
    </source>
</evidence>
<dbReference type="AlphaFoldDB" id="A0A0P8A9V6"/>
<evidence type="ECO:0000313" key="2">
    <source>
        <dbReference type="EMBL" id="KPQ43412.1"/>
    </source>
</evidence>
<dbReference type="InterPro" id="IPR011991">
    <property type="entry name" value="ArsR-like_HTH"/>
</dbReference>
<accession>A0A0P8A9V6</accession>
<sequence length="142" mass="16228">MGINKKIEEYANEMPMELIRAIEALNDDFRRAIFFVLLKNGNLSFTQIMTELEIPRKDSSILSHHLKILEKGSIIKNEYAKKEGMDSHSFYGLTEFGEDILNGLMDTLAVPDLTVEPIEPLKKLLIQVGSKRSDKVFKELTK</sequence>
<feature type="domain" description="HTH arsR-type" evidence="1">
    <location>
        <begin position="20"/>
        <end position="109"/>
    </location>
</feature>
<comment type="caution">
    <text evidence="2">The sequence shown here is derived from an EMBL/GenBank/DDBJ whole genome shotgun (WGS) entry which is preliminary data.</text>
</comment>
<dbReference type="SUPFAM" id="SSF46785">
    <property type="entry name" value="Winged helix' DNA-binding domain"/>
    <property type="match status" value="1"/>
</dbReference>
<dbReference type="InterPro" id="IPR036388">
    <property type="entry name" value="WH-like_DNA-bd_sf"/>
</dbReference>
<protein>
    <recommendedName>
        <fullName evidence="1">HTH arsR-type domain-containing protein</fullName>
    </recommendedName>
</protein>
<gene>
    <name evidence="2" type="ORF">MPEBLZ_02015</name>
</gene>
<dbReference type="Gene3D" id="1.10.10.10">
    <property type="entry name" value="Winged helix-like DNA-binding domain superfamily/Winged helix DNA-binding domain"/>
    <property type="match status" value="1"/>
</dbReference>
<evidence type="ECO:0000313" key="3">
    <source>
        <dbReference type="Proteomes" id="UP000050360"/>
    </source>
</evidence>
<dbReference type="CDD" id="cd00090">
    <property type="entry name" value="HTH_ARSR"/>
    <property type="match status" value="1"/>
</dbReference>
<dbReference type="SMART" id="SM00418">
    <property type="entry name" value="HTH_ARSR"/>
    <property type="match status" value="1"/>
</dbReference>
<organism evidence="2 3">
    <name type="scientific">Candidatus Methanoperedens nitratireducens</name>
    <dbReference type="NCBI Taxonomy" id="1392998"/>
    <lineage>
        <taxon>Archaea</taxon>
        <taxon>Methanobacteriati</taxon>
        <taxon>Methanobacteriota</taxon>
        <taxon>Stenosarchaea group</taxon>
        <taxon>Methanomicrobia</taxon>
        <taxon>Methanosarcinales</taxon>
        <taxon>ANME-2 cluster</taxon>
        <taxon>Candidatus Methanoperedentaceae</taxon>
        <taxon>Candidatus Methanoperedens</taxon>
    </lineage>
</organism>
<dbReference type="Pfam" id="PF01022">
    <property type="entry name" value="HTH_5"/>
    <property type="match status" value="1"/>
</dbReference>
<dbReference type="InterPro" id="IPR036390">
    <property type="entry name" value="WH_DNA-bd_sf"/>
</dbReference>
<dbReference type="Proteomes" id="UP000050360">
    <property type="component" value="Unassembled WGS sequence"/>
</dbReference>
<reference evidence="2 3" key="1">
    <citation type="submission" date="2015-09" db="EMBL/GenBank/DDBJ databases">
        <title>A metagenomics-based metabolic model of nitrate-dependent anaerobic oxidation of methane by Methanoperedens-like archaea.</title>
        <authorList>
            <person name="Arshad A."/>
            <person name="Speth D.R."/>
            <person name="De Graaf R.M."/>
            <person name="Op Den Camp H.J."/>
            <person name="Jetten M.S."/>
            <person name="Welte C.U."/>
        </authorList>
    </citation>
    <scope>NUCLEOTIDE SEQUENCE [LARGE SCALE GENOMIC DNA]</scope>
</reference>
<dbReference type="EMBL" id="LKCM01000148">
    <property type="protein sequence ID" value="KPQ43412.1"/>
    <property type="molecule type" value="Genomic_DNA"/>
</dbReference>